<keyword evidence="6 7" id="KW-0472">Membrane</keyword>
<dbReference type="InterPro" id="IPR036259">
    <property type="entry name" value="MFS_trans_sf"/>
</dbReference>
<gene>
    <name evidence="8" type="ORF">NECHADRAFT_97110</name>
</gene>
<accession>C7ZEQ3</accession>
<dbReference type="GO" id="GO:0015791">
    <property type="term" value="P:polyol transmembrane transport"/>
    <property type="evidence" value="ECO:0007669"/>
    <property type="project" value="UniProtKB-ARBA"/>
</dbReference>
<evidence type="ECO:0000256" key="2">
    <source>
        <dbReference type="ARBA" id="ARBA00010992"/>
    </source>
</evidence>
<evidence type="ECO:0000256" key="3">
    <source>
        <dbReference type="ARBA" id="ARBA00022448"/>
    </source>
</evidence>
<feature type="transmembrane region" description="Helical" evidence="7">
    <location>
        <begin position="200"/>
        <end position="218"/>
    </location>
</feature>
<evidence type="ECO:0008006" key="10">
    <source>
        <dbReference type="Google" id="ProtNLM"/>
    </source>
</evidence>
<dbReference type="Pfam" id="PF00083">
    <property type="entry name" value="Sugar_tr"/>
    <property type="match status" value="1"/>
</dbReference>
<dbReference type="SUPFAM" id="SSF103473">
    <property type="entry name" value="MFS general substrate transporter"/>
    <property type="match status" value="1"/>
</dbReference>
<comment type="subcellular location">
    <subcellularLocation>
        <location evidence="1">Membrane</location>
        <topology evidence="1">Multi-pass membrane protein</topology>
    </subcellularLocation>
</comment>
<dbReference type="Proteomes" id="UP000005206">
    <property type="component" value="Chromosome 11"/>
</dbReference>
<evidence type="ECO:0000256" key="5">
    <source>
        <dbReference type="ARBA" id="ARBA00022989"/>
    </source>
</evidence>
<dbReference type="AlphaFoldDB" id="C7ZEQ3"/>
<dbReference type="RefSeq" id="XP_003043172.1">
    <property type="nucleotide sequence ID" value="XM_003043126.1"/>
</dbReference>
<evidence type="ECO:0000256" key="4">
    <source>
        <dbReference type="ARBA" id="ARBA00022692"/>
    </source>
</evidence>
<feature type="transmembrane region" description="Helical" evidence="7">
    <location>
        <begin position="403"/>
        <end position="421"/>
    </location>
</feature>
<keyword evidence="3" id="KW-0813">Transport</keyword>
<dbReference type="EMBL" id="GG698922">
    <property type="protein sequence ID" value="EEU37459.1"/>
    <property type="molecule type" value="Genomic_DNA"/>
</dbReference>
<evidence type="ECO:0000256" key="6">
    <source>
        <dbReference type="ARBA" id="ARBA00023136"/>
    </source>
</evidence>
<dbReference type="GeneID" id="9665188"/>
<dbReference type="PANTHER" id="PTHR48020">
    <property type="entry name" value="PROTON MYO-INOSITOL COTRANSPORTER"/>
    <property type="match status" value="1"/>
</dbReference>
<dbReference type="GO" id="GO:0015798">
    <property type="term" value="P:myo-inositol transport"/>
    <property type="evidence" value="ECO:0007669"/>
    <property type="project" value="UniProtKB-ARBA"/>
</dbReference>
<dbReference type="OMA" id="NHRILAC"/>
<comment type="similarity">
    <text evidence="2">Belongs to the major facilitator superfamily. Sugar transporter (TC 2.A.1.1) family.</text>
</comment>
<dbReference type="GO" id="GO:0022857">
    <property type="term" value="F:transmembrane transporter activity"/>
    <property type="evidence" value="ECO:0007669"/>
    <property type="project" value="InterPro"/>
</dbReference>
<dbReference type="InterPro" id="IPR005828">
    <property type="entry name" value="MFS_sugar_transport-like"/>
</dbReference>
<evidence type="ECO:0000313" key="9">
    <source>
        <dbReference type="Proteomes" id="UP000005206"/>
    </source>
</evidence>
<sequence length="488" mass="55170">MTVPGAKDEAIQHEDVLSSHRDSSSVIADVEAFVSERGVEKHRDDFIKGALVAQVNNQRGGFETIDLLSEEDKCYLRREEMHRWSQPFRLYFLCTLCAGCAIVQGMNQTDVNGAQWNISLINSAPYLCSSVYLGRRGTIFTGCAFSLVTGFWMVVCQSWHKFIAARFVLGFAVGPMSSTAPVYSAESTPKNIRGALTMMWRMWTAFSIAVGMIIFVAFKDCDFLGENSQWRWIMALTSVPPLIGRFDKAYQSTRRLRHCAVQATRDMYYVSKLLDAESKQREGHNAFKEFFTVRRNRLPLIASQQFCGVNVIAYYSTSIFEGANYGPSQQSMIGCVTTGLYVFMACYSPGMGPVPFTYSAEAFPLHVRDIGMASSTSITWCFNFIISLTWPPLGERLGDSGGFCYYAAWNLFGWVMAYFFLPETKNLTLEELDSVFAMKNRDHAGYYLQKLPWYLKKYLLFQDVAPFPPLYETPRGSSTPYFVKPIGV</sequence>
<reference evidence="8 9" key="1">
    <citation type="journal article" date="2009" name="PLoS Genet.">
        <title>The genome of Nectria haematococca: contribution of supernumerary chromosomes to gene expansion.</title>
        <authorList>
            <person name="Coleman J.J."/>
            <person name="Rounsley S.D."/>
            <person name="Rodriguez-Carres M."/>
            <person name="Kuo A."/>
            <person name="Wasmann C.C."/>
            <person name="Grimwood J."/>
            <person name="Schmutz J."/>
            <person name="Taga M."/>
            <person name="White G.J."/>
            <person name="Zhou S."/>
            <person name="Schwartz D.C."/>
            <person name="Freitag M."/>
            <person name="Ma L.J."/>
            <person name="Danchin E.G."/>
            <person name="Henrissat B."/>
            <person name="Coutinho P.M."/>
            <person name="Nelson D.R."/>
            <person name="Straney D."/>
            <person name="Napoli C.A."/>
            <person name="Barker B.M."/>
            <person name="Gribskov M."/>
            <person name="Rep M."/>
            <person name="Kroken S."/>
            <person name="Molnar I."/>
            <person name="Rensing C."/>
            <person name="Kennell J.C."/>
            <person name="Zamora J."/>
            <person name="Farman M.L."/>
            <person name="Selker E.U."/>
            <person name="Salamov A."/>
            <person name="Shapiro H."/>
            <person name="Pangilinan J."/>
            <person name="Lindquist E."/>
            <person name="Lamers C."/>
            <person name="Grigoriev I.V."/>
            <person name="Geiser D.M."/>
            <person name="Covert S.F."/>
            <person name="Temporini E."/>
            <person name="Vanetten H.D."/>
        </authorList>
    </citation>
    <scope>NUCLEOTIDE SEQUENCE [LARGE SCALE GENOMIC DNA]</scope>
    <source>
        <strain evidence="9">ATCC MYA-4622 / CBS 123669 / FGSC 9596 / NRRL 45880 / 77-13-4</strain>
    </source>
</reference>
<name>C7ZEQ3_FUSV7</name>
<feature type="transmembrane region" description="Helical" evidence="7">
    <location>
        <begin position="139"/>
        <end position="156"/>
    </location>
</feature>
<keyword evidence="9" id="KW-1185">Reference proteome</keyword>
<dbReference type="GO" id="GO:0016020">
    <property type="term" value="C:membrane"/>
    <property type="evidence" value="ECO:0007669"/>
    <property type="project" value="UniProtKB-SubCell"/>
</dbReference>
<organism evidence="8 9">
    <name type="scientific">Fusarium vanettenii (strain ATCC MYA-4622 / CBS 123669 / FGSC 9596 / NRRL 45880 / 77-13-4)</name>
    <name type="common">Fusarium solani subsp. pisi</name>
    <dbReference type="NCBI Taxonomy" id="660122"/>
    <lineage>
        <taxon>Eukaryota</taxon>
        <taxon>Fungi</taxon>
        <taxon>Dikarya</taxon>
        <taxon>Ascomycota</taxon>
        <taxon>Pezizomycotina</taxon>
        <taxon>Sordariomycetes</taxon>
        <taxon>Hypocreomycetidae</taxon>
        <taxon>Hypocreales</taxon>
        <taxon>Nectriaceae</taxon>
        <taxon>Fusarium</taxon>
        <taxon>Fusarium solani species complex</taxon>
        <taxon>Fusarium vanettenii</taxon>
    </lineage>
</organism>
<evidence type="ECO:0000256" key="1">
    <source>
        <dbReference type="ARBA" id="ARBA00004141"/>
    </source>
</evidence>
<protein>
    <recommendedName>
        <fullName evidence="10">Major facilitator superfamily (MFS) profile domain-containing protein</fullName>
    </recommendedName>
</protein>
<proteinExistence type="inferred from homology"/>
<dbReference type="Gene3D" id="1.20.1250.20">
    <property type="entry name" value="MFS general substrate transporter like domains"/>
    <property type="match status" value="2"/>
</dbReference>
<dbReference type="PANTHER" id="PTHR48020:SF26">
    <property type="entry name" value="MYO-INOSITOL TRANSPORTER, PUTATIVE (AFU_ORTHOLOGUE AFUA_4G01560)-RELATED"/>
    <property type="match status" value="1"/>
</dbReference>
<dbReference type="eggNOG" id="KOG0254">
    <property type="taxonomic scope" value="Eukaryota"/>
</dbReference>
<evidence type="ECO:0000313" key="8">
    <source>
        <dbReference type="EMBL" id="EEU37459.1"/>
    </source>
</evidence>
<dbReference type="InParanoid" id="C7ZEQ3"/>
<dbReference type="HOGENOM" id="CLU_001265_43_5_1"/>
<dbReference type="InterPro" id="IPR050814">
    <property type="entry name" value="Myo-inositol_Transporter"/>
</dbReference>
<keyword evidence="5 7" id="KW-1133">Transmembrane helix</keyword>
<dbReference type="InterPro" id="IPR003663">
    <property type="entry name" value="Sugar/inositol_transpt"/>
</dbReference>
<dbReference type="KEGG" id="nhe:NECHADRAFT_97110"/>
<dbReference type="VEuPathDB" id="FungiDB:NECHADRAFT_97110"/>
<evidence type="ECO:0000256" key="7">
    <source>
        <dbReference type="SAM" id="Phobius"/>
    </source>
</evidence>
<feature type="transmembrane region" description="Helical" evidence="7">
    <location>
        <begin position="370"/>
        <end position="391"/>
    </location>
</feature>
<keyword evidence="4 7" id="KW-0812">Transmembrane</keyword>
<dbReference type="PRINTS" id="PR00171">
    <property type="entry name" value="SUGRTRNSPORT"/>
</dbReference>
<feature type="transmembrane region" description="Helical" evidence="7">
    <location>
        <begin position="332"/>
        <end position="350"/>
    </location>
</feature>
<dbReference type="OrthoDB" id="5290825at2759"/>
<feature type="transmembrane region" description="Helical" evidence="7">
    <location>
        <begin position="88"/>
        <end position="106"/>
    </location>
</feature>